<feature type="chain" id="PRO_5046569924" description="Metallo-beta-lactamase domain-containing protein" evidence="2">
    <location>
        <begin position="20"/>
        <end position="303"/>
    </location>
</feature>
<dbReference type="InterPro" id="IPR001279">
    <property type="entry name" value="Metallo-B-lactamas"/>
</dbReference>
<dbReference type="RefSeq" id="WP_343794419.1">
    <property type="nucleotide sequence ID" value="NZ_BAAAGA010000006.1"/>
</dbReference>
<gene>
    <name evidence="4" type="ORF">GCM10009422_26060</name>
</gene>
<dbReference type="PANTHER" id="PTHR42951">
    <property type="entry name" value="METALLO-BETA-LACTAMASE DOMAIN-CONTAINING"/>
    <property type="match status" value="1"/>
</dbReference>
<comment type="similarity">
    <text evidence="1">Belongs to the metallo-beta-lactamase superfamily. Class-B beta-lactamase family.</text>
</comment>
<reference evidence="4 5" key="1">
    <citation type="journal article" date="2019" name="Int. J. Syst. Evol. Microbiol.">
        <title>The Global Catalogue of Microorganisms (GCM) 10K type strain sequencing project: providing services to taxonomists for standard genome sequencing and annotation.</title>
        <authorList>
            <consortium name="The Broad Institute Genomics Platform"/>
            <consortium name="The Broad Institute Genome Sequencing Center for Infectious Disease"/>
            <person name="Wu L."/>
            <person name="Ma J."/>
        </authorList>
    </citation>
    <scope>NUCLEOTIDE SEQUENCE [LARGE SCALE GENOMIC DNA]</scope>
    <source>
        <strain evidence="4 5">JCM 12928</strain>
    </source>
</reference>
<keyword evidence="2" id="KW-0732">Signal</keyword>
<comment type="caution">
    <text evidence="4">The sequence shown here is derived from an EMBL/GenBank/DDBJ whole genome shotgun (WGS) entry which is preliminary data.</text>
</comment>
<name>A0ABN1H3Q3_9CAUL</name>
<dbReference type="SMART" id="SM00849">
    <property type="entry name" value="Lactamase_B"/>
    <property type="match status" value="1"/>
</dbReference>
<proteinExistence type="inferred from homology"/>
<feature type="domain" description="Metallo-beta-lactamase" evidence="3">
    <location>
        <begin position="54"/>
        <end position="237"/>
    </location>
</feature>
<evidence type="ECO:0000256" key="1">
    <source>
        <dbReference type="ARBA" id="ARBA00005250"/>
    </source>
</evidence>
<organism evidence="4 5">
    <name type="scientific">Brevundimonas kwangchunensis</name>
    <dbReference type="NCBI Taxonomy" id="322163"/>
    <lineage>
        <taxon>Bacteria</taxon>
        <taxon>Pseudomonadati</taxon>
        <taxon>Pseudomonadota</taxon>
        <taxon>Alphaproteobacteria</taxon>
        <taxon>Caulobacterales</taxon>
        <taxon>Caulobacteraceae</taxon>
        <taxon>Brevundimonas</taxon>
    </lineage>
</organism>
<feature type="signal peptide" evidence="2">
    <location>
        <begin position="1"/>
        <end position="19"/>
    </location>
</feature>
<accession>A0ABN1H3Q3</accession>
<dbReference type="Pfam" id="PF00753">
    <property type="entry name" value="Lactamase_B"/>
    <property type="match status" value="1"/>
</dbReference>
<dbReference type="InterPro" id="IPR036866">
    <property type="entry name" value="RibonucZ/Hydroxyglut_hydro"/>
</dbReference>
<dbReference type="PANTHER" id="PTHR42951:SF4">
    <property type="entry name" value="ACYL-COENZYME A THIOESTERASE MBLAC2"/>
    <property type="match status" value="1"/>
</dbReference>
<evidence type="ECO:0000256" key="2">
    <source>
        <dbReference type="SAM" id="SignalP"/>
    </source>
</evidence>
<sequence length="303" mass="31276">MNRTLILAAVTAIALPAGATEARSVTPHPLAGAIQAGEGLIPLGQTAWLLTGQDGNVVLVPGPGGVLVVDDQRARSVPAVVAAAAGLASGGITHAINTHWHLDHSGGNAVLAGAGAIIVAHRNVRERLSVDQFMTAYNRTVPASPAIAWPSVVFDERLTLHHGDEVVRIVHTPAAHTDGDALVHLERADVLHMGDLYFNGLFPFIDRSSGGTIDGLIAAIDVALAIAGPRTQVIPAHGEPARRDDLVAWRGMLATVRNEVAARKAAGQSVDEITAADLTGPFALGGDAARFVAAVYDSVPSAN</sequence>
<dbReference type="CDD" id="cd16282">
    <property type="entry name" value="metallo-hydrolase-like_MBL-fold"/>
    <property type="match status" value="1"/>
</dbReference>
<evidence type="ECO:0000313" key="5">
    <source>
        <dbReference type="Proteomes" id="UP001501352"/>
    </source>
</evidence>
<dbReference type="SUPFAM" id="SSF56281">
    <property type="entry name" value="Metallo-hydrolase/oxidoreductase"/>
    <property type="match status" value="1"/>
</dbReference>
<dbReference type="EMBL" id="BAAAGA010000006">
    <property type="protein sequence ID" value="GAA0627807.1"/>
    <property type="molecule type" value="Genomic_DNA"/>
</dbReference>
<dbReference type="InterPro" id="IPR050855">
    <property type="entry name" value="NDM-1-like"/>
</dbReference>
<evidence type="ECO:0000259" key="3">
    <source>
        <dbReference type="SMART" id="SM00849"/>
    </source>
</evidence>
<keyword evidence="5" id="KW-1185">Reference proteome</keyword>
<dbReference type="Gene3D" id="3.60.15.10">
    <property type="entry name" value="Ribonuclease Z/Hydroxyacylglutathione hydrolase-like"/>
    <property type="match status" value="1"/>
</dbReference>
<protein>
    <recommendedName>
        <fullName evidence="3">Metallo-beta-lactamase domain-containing protein</fullName>
    </recommendedName>
</protein>
<evidence type="ECO:0000313" key="4">
    <source>
        <dbReference type="EMBL" id="GAA0627807.1"/>
    </source>
</evidence>
<dbReference type="Proteomes" id="UP001501352">
    <property type="component" value="Unassembled WGS sequence"/>
</dbReference>